<dbReference type="Gene3D" id="3.40.50.720">
    <property type="entry name" value="NAD(P)-binding Rossmann-like Domain"/>
    <property type="match status" value="1"/>
</dbReference>
<evidence type="ECO:0008006" key="5">
    <source>
        <dbReference type="Google" id="ProtNLM"/>
    </source>
</evidence>
<dbReference type="CDD" id="cd02440">
    <property type="entry name" value="AdoMet_MTases"/>
    <property type="match status" value="1"/>
</dbReference>
<dbReference type="RefSeq" id="WP_106092952.1">
    <property type="nucleotide sequence ID" value="NZ_PVNL01000118.1"/>
</dbReference>
<dbReference type="Proteomes" id="UP000238823">
    <property type="component" value="Unassembled WGS sequence"/>
</dbReference>
<comment type="caution">
    <text evidence="3">The sequence shown here is derived from an EMBL/GenBank/DDBJ whole genome shotgun (WGS) entry which is preliminary data.</text>
</comment>
<accession>A0A2S9Y5Y1</accession>
<dbReference type="Gene3D" id="6.20.50.110">
    <property type="entry name" value="Methyltransferase, zinc-binding domain"/>
    <property type="match status" value="1"/>
</dbReference>
<dbReference type="Gene3D" id="3.40.50.150">
    <property type="entry name" value="Vaccinia Virus protein VP39"/>
    <property type="match status" value="1"/>
</dbReference>
<dbReference type="PANTHER" id="PTHR43861">
    <property type="entry name" value="TRANS-ACONITATE 2-METHYLTRANSFERASE-RELATED"/>
    <property type="match status" value="1"/>
</dbReference>
<name>A0A2S9Y5Y1_9BACT</name>
<organism evidence="3 4">
    <name type="scientific">Enhygromyxa salina</name>
    <dbReference type="NCBI Taxonomy" id="215803"/>
    <lineage>
        <taxon>Bacteria</taxon>
        <taxon>Pseudomonadati</taxon>
        <taxon>Myxococcota</taxon>
        <taxon>Polyangia</taxon>
        <taxon>Nannocystales</taxon>
        <taxon>Nannocystaceae</taxon>
        <taxon>Enhygromyxa</taxon>
    </lineage>
</organism>
<dbReference type="InterPro" id="IPR029063">
    <property type="entry name" value="SAM-dependent_MTases_sf"/>
</dbReference>
<evidence type="ECO:0000313" key="4">
    <source>
        <dbReference type="Proteomes" id="UP000238823"/>
    </source>
</evidence>
<dbReference type="Gene3D" id="6.10.250.3100">
    <property type="match status" value="1"/>
</dbReference>
<dbReference type="AlphaFoldDB" id="A0A2S9Y5Y1"/>
<dbReference type="Pfam" id="PF08421">
    <property type="entry name" value="Methyltransf_13"/>
    <property type="match status" value="1"/>
</dbReference>
<sequence length="411" mass="44512">MSRCLACSAQIEPFIDFGSMPIANHFPTRAGFRDEFFFNLAVARCPSCELVQLVELVESTRMFHDHYAYFSSTSAGMVSHFAAFVDELGPVLEPHSGTRSFVVELGSNDGIMLQHLEAAGHRALGIEPSANVAEVARARGLDTHVAFFTTALAHALREAHGPADAVVGANVLCHVDAIGDVLEGVRSLLAPRGVFCFEDPYLPEILARGAFDQFYEEHVFYFRARSVAKLAARHGLELIDVAPRVVHGGSMRYTLAQAGARAPSPRVAAQLAYETSLGLDTPAPYEALAAKVSRLAVQLRETLEQLRAEGKRVQGYGATAKSSTMINYAKLGPELIESICDVTPAKQGRFSPGAHIPIVPHEQFSANYPDVALLFAWNHATEIFAKERGFEAAGGQWLTYLPEVALGSSGQ</sequence>
<feature type="domain" description="C-methyltransferase" evidence="2">
    <location>
        <begin position="246"/>
        <end position="402"/>
    </location>
</feature>
<dbReference type="OrthoDB" id="9815644at2"/>
<evidence type="ECO:0000259" key="2">
    <source>
        <dbReference type="Pfam" id="PF08484"/>
    </source>
</evidence>
<dbReference type="Pfam" id="PF08484">
    <property type="entry name" value="Methyltransf_14"/>
    <property type="match status" value="1"/>
</dbReference>
<gene>
    <name evidence="3" type="ORF">ENSA7_59860</name>
</gene>
<dbReference type="InterPro" id="IPR038576">
    <property type="entry name" value="Methyltransf_Zn-bd_dom_put_sf"/>
</dbReference>
<dbReference type="PANTHER" id="PTHR43861:SF5">
    <property type="entry name" value="BLL5978 PROTEIN"/>
    <property type="match status" value="1"/>
</dbReference>
<proteinExistence type="predicted"/>
<dbReference type="EMBL" id="PVNL01000118">
    <property type="protein sequence ID" value="PRQ00492.1"/>
    <property type="molecule type" value="Genomic_DNA"/>
</dbReference>
<dbReference type="Pfam" id="PF13489">
    <property type="entry name" value="Methyltransf_23"/>
    <property type="match status" value="1"/>
</dbReference>
<protein>
    <recommendedName>
        <fullName evidence="5">SAM-dependent methyltransferase</fullName>
    </recommendedName>
</protein>
<evidence type="ECO:0000313" key="3">
    <source>
        <dbReference type="EMBL" id="PRQ00492.1"/>
    </source>
</evidence>
<dbReference type="InterPro" id="IPR013630">
    <property type="entry name" value="Methyltransf_Zn-bd_dom_put"/>
</dbReference>
<feature type="domain" description="Methyltransferase putative zinc binding" evidence="1">
    <location>
        <begin position="4"/>
        <end position="63"/>
    </location>
</feature>
<reference evidence="3 4" key="1">
    <citation type="submission" date="2018-03" db="EMBL/GenBank/DDBJ databases">
        <title>Draft Genome Sequences of the Obligatory Marine Myxobacteria Enhygromyxa salina SWB007.</title>
        <authorList>
            <person name="Poehlein A."/>
            <person name="Moghaddam J.A."/>
            <person name="Harms H."/>
            <person name="Alanjari M."/>
            <person name="Koenig G.M."/>
            <person name="Daniel R."/>
            <person name="Schaeberle T.F."/>
        </authorList>
    </citation>
    <scope>NUCLEOTIDE SEQUENCE [LARGE SCALE GENOMIC DNA]</scope>
    <source>
        <strain evidence="3 4">SWB007</strain>
    </source>
</reference>
<evidence type="ECO:0000259" key="1">
    <source>
        <dbReference type="Pfam" id="PF08421"/>
    </source>
</evidence>
<dbReference type="InterPro" id="IPR013691">
    <property type="entry name" value="MeTrfase_14"/>
</dbReference>
<dbReference type="SUPFAM" id="SSF53335">
    <property type="entry name" value="S-adenosyl-L-methionine-dependent methyltransferases"/>
    <property type="match status" value="1"/>
</dbReference>